<dbReference type="RefSeq" id="WP_152196433.1">
    <property type="nucleotide sequence ID" value="NZ_VUKD01000005.1"/>
</dbReference>
<protein>
    <submittedName>
        <fullName evidence="3">Acetyltransferase</fullName>
    </submittedName>
</protein>
<reference evidence="3 4" key="1">
    <citation type="submission" date="2019-10" db="EMBL/GenBank/DDBJ databases">
        <title>Georgenia wutianyii sp. nov. and Georgenia yuyongxinii sp. nov. isolated from plateau pika (Ochotona curzoniae) in the Qinghai-Tibet plateau of China.</title>
        <authorList>
            <person name="Tian Z."/>
        </authorList>
    </citation>
    <scope>NUCLEOTIDE SEQUENCE [LARGE SCALE GENOMIC DNA]</scope>
    <source>
        <strain evidence="3 4">JCM 19765</strain>
    </source>
</reference>
<organism evidence="3 4">
    <name type="scientific">Georgenia subflava</name>
    <dbReference type="NCBI Taxonomy" id="1622177"/>
    <lineage>
        <taxon>Bacteria</taxon>
        <taxon>Bacillati</taxon>
        <taxon>Actinomycetota</taxon>
        <taxon>Actinomycetes</taxon>
        <taxon>Micrococcales</taxon>
        <taxon>Bogoriellaceae</taxon>
        <taxon>Georgenia</taxon>
    </lineage>
</organism>
<gene>
    <name evidence="3" type="ORF">GB881_11235</name>
</gene>
<dbReference type="CDD" id="cd03360">
    <property type="entry name" value="LbH_AT_putative"/>
    <property type="match status" value="1"/>
</dbReference>
<sequence>MTSTPLVIVGIGGFGREVIDVVDAMNASATRFELLGMLDDAPAEQHAERLSVRGVPYLGTVDQWLAKGVTASYVIGIANARVRRIIDTKFTAAGHEPVALVHPAASTGSRVALGPGAVVCAGARLTTNITIGRHTHVHVNATVGHDTVLEPFSSAYPLSAISGECHLGEGSTVGAHATVLQGRRLGADAFVGAGAVVTRDVAPGVTVTGVPARPTADAAPGTSHD</sequence>
<feature type="domain" description="PglD N-terminal" evidence="2">
    <location>
        <begin position="6"/>
        <end position="86"/>
    </location>
</feature>
<dbReference type="InterPro" id="IPR050179">
    <property type="entry name" value="Trans_hexapeptide_repeat"/>
</dbReference>
<dbReference type="SUPFAM" id="SSF51161">
    <property type="entry name" value="Trimeric LpxA-like enzymes"/>
    <property type="match status" value="1"/>
</dbReference>
<dbReference type="GO" id="GO:0016740">
    <property type="term" value="F:transferase activity"/>
    <property type="evidence" value="ECO:0007669"/>
    <property type="project" value="UniProtKB-KW"/>
</dbReference>
<dbReference type="PANTHER" id="PTHR43300">
    <property type="entry name" value="ACETYLTRANSFERASE"/>
    <property type="match status" value="1"/>
</dbReference>
<feature type="site" description="Increases basicity of active site His" evidence="1">
    <location>
        <position position="146"/>
    </location>
</feature>
<dbReference type="Gene3D" id="3.40.50.20">
    <property type="match status" value="1"/>
</dbReference>
<keyword evidence="3" id="KW-0808">Transferase</keyword>
<dbReference type="InterPro" id="IPR041561">
    <property type="entry name" value="PglD_N"/>
</dbReference>
<dbReference type="InterPro" id="IPR011004">
    <property type="entry name" value="Trimer_LpxA-like_sf"/>
</dbReference>
<keyword evidence="4" id="KW-1185">Reference proteome</keyword>
<evidence type="ECO:0000313" key="3">
    <source>
        <dbReference type="EMBL" id="MPV37603.1"/>
    </source>
</evidence>
<dbReference type="Proteomes" id="UP000437709">
    <property type="component" value="Unassembled WGS sequence"/>
</dbReference>
<feature type="active site" description="Proton acceptor" evidence="1">
    <location>
        <position position="145"/>
    </location>
</feature>
<dbReference type="InterPro" id="IPR020019">
    <property type="entry name" value="AcTrfase_PglD-like"/>
</dbReference>
<proteinExistence type="predicted"/>
<evidence type="ECO:0000256" key="1">
    <source>
        <dbReference type="PIRSR" id="PIRSR620019-1"/>
    </source>
</evidence>
<dbReference type="AlphaFoldDB" id="A0A6N7EKP6"/>
<evidence type="ECO:0000313" key="4">
    <source>
        <dbReference type="Proteomes" id="UP000437709"/>
    </source>
</evidence>
<dbReference type="PANTHER" id="PTHR43300:SF7">
    <property type="entry name" value="UDP-N-ACETYLBACILLOSAMINE N-ACETYLTRANSFERASE"/>
    <property type="match status" value="1"/>
</dbReference>
<evidence type="ECO:0000259" key="2">
    <source>
        <dbReference type="Pfam" id="PF17836"/>
    </source>
</evidence>
<dbReference type="Pfam" id="PF17836">
    <property type="entry name" value="PglD_N"/>
    <property type="match status" value="1"/>
</dbReference>
<dbReference type="Gene3D" id="2.160.10.10">
    <property type="entry name" value="Hexapeptide repeat proteins"/>
    <property type="match status" value="1"/>
</dbReference>
<dbReference type="NCBIfam" id="TIGR03570">
    <property type="entry name" value="NeuD_NnaD"/>
    <property type="match status" value="1"/>
</dbReference>
<accession>A0A6N7EKP6</accession>
<comment type="caution">
    <text evidence="3">The sequence shown here is derived from an EMBL/GenBank/DDBJ whole genome shotgun (WGS) entry which is preliminary data.</text>
</comment>
<dbReference type="EMBL" id="WHPC01000042">
    <property type="protein sequence ID" value="MPV37603.1"/>
    <property type="molecule type" value="Genomic_DNA"/>
</dbReference>
<name>A0A6N7EKP6_9MICO</name>